<keyword evidence="12" id="KW-0739">Sodium transport</keyword>
<evidence type="ECO:0000256" key="3">
    <source>
        <dbReference type="ARBA" id="ARBA00022448"/>
    </source>
</evidence>
<feature type="region of interest" description="Disordered" evidence="15">
    <location>
        <begin position="637"/>
        <end position="662"/>
    </location>
</feature>
<protein>
    <recommendedName>
        <fullName evidence="14">Sodium-dependent nutrient amino acid transporter 1</fullName>
    </recommendedName>
</protein>
<dbReference type="GO" id="GO:0005283">
    <property type="term" value="F:amino acid:sodium symporter activity"/>
    <property type="evidence" value="ECO:0007669"/>
    <property type="project" value="TreeGrafter"/>
</dbReference>
<dbReference type="Proteomes" id="UP000694843">
    <property type="component" value="Unplaced"/>
</dbReference>
<dbReference type="OrthoDB" id="6369526at2759"/>
<feature type="transmembrane region" description="Helical" evidence="16">
    <location>
        <begin position="350"/>
        <end position="376"/>
    </location>
</feature>
<dbReference type="SUPFAM" id="SSF161070">
    <property type="entry name" value="SNF-like"/>
    <property type="match status" value="2"/>
</dbReference>
<evidence type="ECO:0000256" key="12">
    <source>
        <dbReference type="ARBA" id="ARBA00023201"/>
    </source>
</evidence>
<evidence type="ECO:0000256" key="16">
    <source>
        <dbReference type="SAM" id="Phobius"/>
    </source>
</evidence>
<dbReference type="RefSeq" id="XP_018018434.1">
    <property type="nucleotide sequence ID" value="XM_018162945.2"/>
</dbReference>
<name>A0A8B7NXA8_HYAAZ</name>
<feature type="transmembrane region" description="Helical" evidence="16">
    <location>
        <begin position="592"/>
        <end position="612"/>
    </location>
</feature>
<keyword evidence="9" id="KW-0406">Ion transport</keyword>
<keyword evidence="3" id="KW-0813">Transport</keyword>
<dbReference type="GeneID" id="108674959"/>
<feature type="transmembrane region" description="Helical" evidence="16">
    <location>
        <begin position="507"/>
        <end position="528"/>
    </location>
</feature>
<feature type="transmembrane region" description="Helical" evidence="16">
    <location>
        <begin position="397"/>
        <end position="418"/>
    </location>
</feature>
<feature type="region of interest" description="Disordered" evidence="15">
    <location>
        <begin position="56"/>
        <end position="146"/>
    </location>
</feature>
<dbReference type="GO" id="GO:0089718">
    <property type="term" value="P:amino acid import across plasma membrane"/>
    <property type="evidence" value="ECO:0007669"/>
    <property type="project" value="TreeGrafter"/>
</dbReference>
<dbReference type="GO" id="GO:0015179">
    <property type="term" value="F:L-amino acid transmembrane transporter activity"/>
    <property type="evidence" value="ECO:0007669"/>
    <property type="project" value="TreeGrafter"/>
</dbReference>
<dbReference type="PANTHER" id="PTHR11616:SF321">
    <property type="entry name" value="SODIUM-DEPENDENT NUTRIENT AMINO ACID TRANSPORTER 1-RELATED"/>
    <property type="match status" value="1"/>
</dbReference>
<feature type="compositionally biased region" description="Low complexity" evidence="15">
    <location>
        <begin position="16"/>
        <end position="31"/>
    </location>
</feature>
<dbReference type="PANTHER" id="PTHR11616">
    <property type="entry name" value="SODIUM/CHLORIDE DEPENDENT TRANSPORTER"/>
    <property type="match status" value="1"/>
</dbReference>
<feature type="compositionally biased region" description="Polar residues" evidence="15">
    <location>
        <begin position="115"/>
        <end position="128"/>
    </location>
</feature>
<proteinExistence type="inferred from homology"/>
<evidence type="ECO:0000256" key="2">
    <source>
        <dbReference type="ARBA" id="ARBA00006459"/>
    </source>
</evidence>
<evidence type="ECO:0000256" key="5">
    <source>
        <dbReference type="ARBA" id="ARBA00022847"/>
    </source>
</evidence>
<evidence type="ECO:0000256" key="4">
    <source>
        <dbReference type="ARBA" id="ARBA00022692"/>
    </source>
</evidence>
<keyword evidence="5" id="KW-0769">Symport</keyword>
<organism evidence="17 18">
    <name type="scientific">Hyalella azteca</name>
    <name type="common">Amphipod</name>
    <dbReference type="NCBI Taxonomy" id="294128"/>
    <lineage>
        <taxon>Eukaryota</taxon>
        <taxon>Metazoa</taxon>
        <taxon>Ecdysozoa</taxon>
        <taxon>Arthropoda</taxon>
        <taxon>Crustacea</taxon>
        <taxon>Multicrustacea</taxon>
        <taxon>Malacostraca</taxon>
        <taxon>Eumalacostraca</taxon>
        <taxon>Peracarida</taxon>
        <taxon>Amphipoda</taxon>
        <taxon>Senticaudata</taxon>
        <taxon>Talitrida</taxon>
        <taxon>Talitroidea</taxon>
        <taxon>Hyalellidae</taxon>
        <taxon>Hyalella</taxon>
    </lineage>
</organism>
<evidence type="ECO:0000256" key="15">
    <source>
        <dbReference type="SAM" id="MobiDB-lite"/>
    </source>
</evidence>
<evidence type="ECO:0000256" key="10">
    <source>
        <dbReference type="ARBA" id="ARBA00023136"/>
    </source>
</evidence>
<feature type="compositionally biased region" description="Polar residues" evidence="15">
    <location>
        <begin position="637"/>
        <end position="656"/>
    </location>
</feature>
<evidence type="ECO:0000256" key="13">
    <source>
        <dbReference type="ARBA" id="ARBA00037785"/>
    </source>
</evidence>
<dbReference type="KEGG" id="hazt:108674959"/>
<feature type="transmembrane region" description="Helical" evidence="16">
    <location>
        <begin position="322"/>
        <end position="344"/>
    </location>
</feature>
<feature type="transmembrane region" description="Helical" evidence="16">
    <location>
        <begin position="944"/>
        <end position="965"/>
    </location>
</feature>
<feature type="transmembrane region" description="Helical" evidence="16">
    <location>
        <begin position="910"/>
        <end position="932"/>
    </location>
</feature>
<dbReference type="PROSITE" id="PS50267">
    <property type="entry name" value="NA_NEUROTRAN_SYMP_3"/>
    <property type="match status" value="1"/>
</dbReference>
<feature type="compositionally biased region" description="Low complexity" evidence="15">
    <location>
        <begin position="73"/>
        <end position="86"/>
    </location>
</feature>
<dbReference type="AlphaFoldDB" id="A0A8B7NXA8"/>
<keyword evidence="6" id="KW-0029">Amino-acid transport</keyword>
<evidence type="ECO:0000313" key="17">
    <source>
        <dbReference type="Proteomes" id="UP000694843"/>
    </source>
</evidence>
<reference evidence="18" key="1">
    <citation type="submission" date="2025-08" db="UniProtKB">
        <authorList>
            <consortium name="RefSeq"/>
        </authorList>
    </citation>
    <scope>IDENTIFICATION</scope>
    <source>
        <tissue evidence="18">Whole organism</tissue>
    </source>
</reference>
<evidence type="ECO:0000256" key="11">
    <source>
        <dbReference type="ARBA" id="ARBA00023180"/>
    </source>
</evidence>
<evidence type="ECO:0000256" key="9">
    <source>
        <dbReference type="ARBA" id="ARBA00023065"/>
    </source>
</evidence>
<keyword evidence="11" id="KW-0325">Glycoprotein</keyword>
<dbReference type="GO" id="GO:0005886">
    <property type="term" value="C:plasma membrane"/>
    <property type="evidence" value="ECO:0007669"/>
    <property type="project" value="TreeGrafter"/>
</dbReference>
<dbReference type="InterPro" id="IPR037272">
    <property type="entry name" value="SNS_sf"/>
</dbReference>
<evidence type="ECO:0000256" key="6">
    <source>
        <dbReference type="ARBA" id="ARBA00022970"/>
    </source>
</evidence>
<feature type="transmembrane region" description="Helical" evidence="16">
    <location>
        <begin position="985"/>
        <end position="1005"/>
    </location>
</feature>
<keyword evidence="7 16" id="KW-1133">Transmembrane helix</keyword>
<comment type="similarity">
    <text evidence="2">Belongs to the sodium:neurotransmitter symporter (SNF) (TC 2.A.22) family.</text>
</comment>
<evidence type="ECO:0000256" key="1">
    <source>
        <dbReference type="ARBA" id="ARBA00004141"/>
    </source>
</evidence>
<accession>A0A8B7NXA8</accession>
<evidence type="ECO:0000256" key="8">
    <source>
        <dbReference type="ARBA" id="ARBA00023053"/>
    </source>
</evidence>
<feature type="transmembrane region" description="Helical" evidence="16">
    <location>
        <begin position="876"/>
        <end position="903"/>
    </location>
</feature>
<sequence>MEVTRVVVTSGGDKQPLVSSPASLAPSSPGGMPCVHQCEHTNGGLLNGGDSVRTTHFPALRHDSPTKCCDARSSLSSLGSPTQSPTAKHQQSSYPKVLHASPLTNKSTPSRRSHNPYSSPVDSGSFTSRHSHPAMHSPSNGITLMPASHDTSTIIHEKNKSVTIVLGEQQVTYSTPSHQAVPKAASPPNDDQFSLSRASHIVRITGDSTAPKINSVTCIDTTNDVDTLKSKARLDRVVPLPNSYHDKSVTNPIMTNSSKKLSYNSTAFTSSDSSPHSSTNGAIKSWQDVYSTAHLQEDACEDWRRSTSTLVPSVKFKSGKRVTWRGVACLVSGAALVASAAAMLRLPGLIIVYGAGSLVPVLVACLLLVAAPLALLEAGLAQFSSCSVLAVWRLLPLARGIGWSLVLLCALWGVYAAGLTAPWLHYFLVTTAPPAAIQSVEVGNCSWAAVDSADAALHYYRSCVYGTSAVGGVGFNWPLPAGVLAVCFCAFLGSVGGVALQASVSGVALAVALTGEVTQGCLVGWQLLKLPREVSFLRLVTPLVTPNVDIVSSPQIWLACMGQSLLMLGPGTALLLNHASHFHFRFRLKRHISVLTALSVLVTLLVAVVTLLQMSLIRAEDPGSHSTVIYARRAAQTAPSSQSPITAPSSHSSRTAPSAPHQLYGGLPHSSAAISLFKVPLNPTYNPLESEFVTTGVPEETESLKFLGGEAEVTEPIITSANYSPVNVDLEMTTTSSASMLSVLPRSSIQSETSGIAAVSSSDLLTSRELNHNALYNNDGTSESNFIGTAEMITEASPLSTTCLYASSESALQASTPASHIPSTPTIDHCILNSIKHGASGLGLCAHQEVSVGGVFLLMSHSLMYDHESLEWLRPVLAAIILCGILCCGLSSVCATLCVAAVAGRESSQMTALVGAGVMLLVTLLGVAPLVAQGGHQLLSLLDLGVLTPALVWPAILMTLAIAAAHGMGKIRKDFIFMLEKDMSVVWAAWWAFVIPLSLVGLFVWQCVDWWRFGYVYRVHDIASQAQGSNDEAVLVLWWQMALIWTLRALLLLPIPVVAIRVINSQLAYGIKDKLVSALQSSREWGEWGPQDPIEHHNWRRWREDETRPFASLERRLANRPLTYTHSTLSRNSSGGSSLSKLRAKYQKKEPIVHAVATAL</sequence>
<gene>
    <name evidence="18" type="primary">LOC108674959</name>
</gene>
<keyword evidence="4 16" id="KW-0812">Transmembrane</keyword>
<keyword evidence="17" id="KW-1185">Reference proteome</keyword>
<feature type="region of interest" description="Disordered" evidence="15">
    <location>
        <begin position="1"/>
        <end position="31"/>
    </location>
</feature>
<dbReference type="Pfam" id="PF00209">
    <property type="entry name" value="SNF"/>
    <property type="match status" value="1"/>
</dbReference>
<evidence type="ECO:0000313" key="18">
    <source>
        <dbReference type="RefSeq" id="XP_018018434.1"/>
    </source>
</evidence>
<feature type="transmembrane region" description="Helical" evidence="16">
    <location>
        <begin position="556"/>
        <end position="580"/>
    </location>
</feature>
<evidence type="ECO:0000256" key="7">
    <source>
        <dbReference type="ARBA" id="ARBA00022989"/>
    </source>
</evidence>
<dbReference type="InterPro" id="IPR000175">
    <property type="entry name" value="Na/ntran_symport"/>
</dbReference>
<keyword evidence="8" id="KW-0915">Sodium</keyword>
<feature type="transmembrane region" description="Helical" evidence="16">
    <location>
        <begin position="1037"/>
        <end position="1063"/>
    </location>
</feature>
<comment type="function">
    <text evidence="13">Unusual broad substrate spectrum amino acid:sodium cotransporter that promotes absorption of the D isomers of essential amino acids. Neutral amino acids are the preferred substrates, especially methionine and phenylalanine.</text>
</comment>
<evidence type="ECO:0000256" key="14">
    <source>
        <dbReference type="ARBA" id="ARBA00040215"/>
    </source>
</evidence>
<comment type="subcellular location">
    <subcellularLocation>
        <location evidence="1">Membrane</location>
        <topology evidence="1">Multi-pass membrane protein</topology>
    </subcellularLocation>
</comment>
<keyword evidence="10 16" id="KW-0472">Membrane</keyword>
<feature type="transmembrane region" description="Helical" evidence="16">
    <location>
        <begin position="477"/>
        <end position="500"/>
    </location>
</feature>